<keyword evidence="2" id="KW-1185">Reference proteome</keyword>
<dbReference type="Proteomes" id="UP000254889">
    <property type="component" value="Chromosome"/>
</dbReference>
<organism evidence="1 2">
    <name type="scientific">Pseudolabrys taiwanensis</name>
    <dbReference type="NCBI Taxonomy" id="331696"/>
    <lineage>
        <taxon>Bacteria</taxon>
        <taxon>Pseudomonadati</taxon>
        <taxon>Pseudomonadota</taxon>
        <taxon>Alphaproteobacteria</taxon>
        <taxon>Hyphomicrobiales</taxon>
        <taxon>Xanthobacteraceae</taxon>
        <taxon>Pseudolabrys</taxon>
    </lineage>
</organism>
<sequence length="167" mass="18195">MSDLIAADALKLYFVRLAQKQTAIGIFYATWNSLGSLLPPVVDVSDCEAIELDCLGGIVFSGAPVLHVPSDRHSFTALAYSEHSCVLTGFFPQILADDGSGECADYAVFEPVRRAPDYRALAAAMSNGELLEDWSQTLSMFDAGQSAWKMAVREELERRGVPYAPIE</sequence>
<dbReference type="RefSeq" id="WP_115692695.1">
    <property type="nucleotide sequence ID" value="NZ_CP031417.1"/>
</dbReference>
<reference evidence="1 2" key="1">
    <citation type="submission" date="2018-07" db="EMBL/GenBank/DDBJ databases">
        <authorList>
            <person name="Quirk P.G."/>
            <person name="Krulwich T.A."/>
        </authorList>
    </citation>
    <scope>NUCLEOTIDE SEQUENCE [LARGE SCALE GENOMIC DNA]</scope>
    <source>
        <strain evidence="1 2">CC-BB4</strain>
    </source>
</reference>
<gene>
    <name evidence="1" type="ORF">DW352_18400</name>
</gene>
<proteinExistence type="predicted"/>
<evidence type="ECO:0000313" key="2">
    <source>
        <dbReference type="Proteomes" id="UP000254889"/>
    </source>
</evidence>
<dbReference type="EMBL" id="CP031417">
    <property type="protein sequence ID" value="AXK82316.1"/>
    <property type="molecule type" value="Genomic_DNA"/>
</dbReference>
<protein>
    <submittedName>
        <fullName evidence="1">Uncharacterized protein</fullName>
    </submittedName>
</protein>
<evidence type="ECO:0000313" key="1">
    <source>
        <dbReference type="EMBL" id="AXK82316.1"/>
    </source>
</evidence>
<dbReference type="AlphaFoldDB" id="A0A345ZZG9"/>
<dbReference type="KEGG" id="ptaw:DW352_18400"/>
<accession>A0A345ZZG9</accession>
<name>A0A345ZZG9_9HYPH</name>
<dbReference type="OrthoDB" id="7574554at2"/>